<organism evidence="2 3">
    <name type="scientific">Actinotalea lenta</name>
    <dbReference type="NCBI Taxonomy" id="3064654"/>
    <lineage>
        <taxon>Bacteria</taxon>
        <taxon>Bacillati</taxon>
        <taxon>Actinomycetota</taxon>
        <taxon>Actinomycetes</taxon>
        <taxon>Micrococcales</taxon>
        <taxon>Cellulomonadaceae</taxon>
        <taxon>Actinotalea</taxon>
    </lineage>
</organism>
<comment type="caution">
    <text evidence="2">The sequence shown here is derived from an EMBL/GenBank/DDBJ whole genome shotgun (WGS) entry which is preliminary data.</text>
</comment>
<dbReference type="RefSeq" id="WP_304600771.1">
    <property type="nucleotide sequence ID" value="NZ_JAUQYP010000001.1"/>
</dbReference>
<evidence type="ECO:0000313" key="3">
    <source>
        <dbReference type="Proteomes" id="UP001232536"/>
    </source>
</evidence>
<name>A0ABT9D8C3_9CELL</name>
<keyword evidence="3" id="KW-1185">Reference proteome</keyword>
<evidence type="ECO:0000313" key="2">
    <source>
        <dbReference type="EMBL" id="MDO8107137.1"/>
    </source>
</evidence>
<evidence type="ECO:0000256" key="1">
    <source>
        <dbReference type="SAM" id="Phobius"/>
    </source>
</evidence>
<accession>A0ABT9D8C3</accession>
<dbReference type="EMBL" id="JAUQYP010000001">
    <property type="protein sequence ID" value="MDO8107137.1"/>
    <property type="molecule type" value="Genomic_DNA"/>
</dbReference>
<reference evidence="2 3" key="1">
    <citation type="submission" date="2023-07" db="EMBL/GenBank/DDBJ databases">
        <title>Description of novel actinomycetes strains, isolated from tidal flat sediment.</title>
        <authorList>
            <person name="Lu C."/>
        </authorList>
    </citation>
    <scope>NUCLEOTIDE SEQUENCE [LARGE SCALE GENOMIC DNA]</scope>
    <source>
        <strain evidence="2 3">SYSU T00b441</strain>
    </source>
</reference>
<gene>
    <name evidence="2" type="ORF">Q6348_08000</name>
</gene>
<feature type="transmembrane region" description="Helical" evidence="1">
    <location>
        <begin position="35"/>
        <end position="54"/>
    </location>
</feature>
<protein>
    <submittedName>
        <fullName evidence="2">Uncharacterized protein</fullName>
    </submittedName>
</protein>
<keyword evidence="1" id="KW-0812">Transmembrane</keyword>
<keyword evidence="1" id="KW-0472">Membrane</keyword>
<proteinExistence type="predicted"/>
<keyword evidence="1" id="KW-1133">Transmembrane helix</keyword>
<dbReference type="Proteomes" id="UP001232536">
    <property type="component" value="Unassembled WGS sequence"/>
</dbReference>
<sequence>MSGALVGFGLAVLLAGAVSSACDWPTADRGERAAIVVAVAAVLLAAAAAVAFLADRVG</sequence>